<evidence type="ECO:0000256" key="3">
    <source>
        <dbReference type="ARBA" id="ARBA00022692"/>
    </source>
</evidence>
<dbReference type="Gene3D" id="1.20.1070.10">
    <property type="entry name" value="Rhodopsin 7-helix transmembrane proteins"/>
    <property type="match status" value="1"/>
</dbReference>
<keyword evidence="3 9" id="KW-0812">Transmembrane</keyword>
<keyword evidence="8 9" id="KW-0807">Transducer</keyword>
<comment type="subcellular location">
    <subcellularLocation>
        <location evidence="1">Cell membrane</location>
        <topology evidence="1">Multi-pass membrane protein</topology>
    </subcellularLocation>
</comment>
<feature type="transmembrane region" description="Helical" evidence="10">
    <location>
        <begin position="150"/>
        <end position="171"/>
    </location>
</feature>
<dbReference type="PROSITE" id="PS50262">
    <property type="entry name" value="G_PROTEIN_RECEP_F1_2"/>
    <property type="match status" value="1"/>
</dbReference>
<evidence type="ECO:0000313" key="13">
    <source>
        <dbReference type="Proteomes" id="UP000230750"/>
    </source>
</evidence>
<feature type="transmembrane region" description="Helical" evidence="10">
    <location>
        <begin position="71"/>
        <end position="96"/>
    </location>
</feature>
<keyword evidence="2" id="KW-1003">Cell membrane</keyword>
<feature type="transmembrane region" description="Helical" evidence="10">
    <location>
        <begin position="116"/>
        <end position="138"/>
    </location>
</feature>
<evidence type="ECO:0000256" key="7">
    <source>
        <dbReference type="ARBA" id="ARBA00023170"/>
    </source>
</evidence>
<evidence type="ECO:0000256" key="5">
    <source>
        <dbReference type="ARBA" id="ARBA00023040"/>
    </source>
</evidence>
<feature type="domain" description="G-protein coupled receptors family 1 profile" evidence="11">
    <location>
        <begin position="51"/>
        <end position="403"/>
    </location>
</feature>
<dbReference type="SMART" id="SM01381">
    <property type="entry name" value="7TM_GPCR_Srsx"/>
    <property type="match status" value="1"/>
</dbReference>
<name>A0A2G8L5W9_STIJA</name>
<dbReference type="AlphaFoldDB" id="A0A2G8L5W9"/>
<dbReference type="OrthoDB" id="5957871at2759"/>
<dbReference type="InterPro" id="IPR000276">
    <property type="entry name" value="GPCR_Rhodpsn"/>
</dbReference>
<keyword evidence="6 10" id="KW-0472">Membrane</keyword>
<dbReference type="PROSITE" id="PS00237">
    <property type="entry name" value="G_PROTEIN_RECEP_F1_1"/>
    <property type="match status" value="1"/>
</dbReference>
<dbReference type="GO" id="GO:0004930">
    <property type="term" value="F:G protein-coupled receptor activity"/>
    <property type="evidence" value="ECO:0007669"/>
    <property type="project" value="UniProtKB-KW"/>
</dbReference>
<comment type="similarity">
    <text evidence="9">Belongs to the G-protein coupled receptor 1 family.</text>
</comment>
<reference evidence="12 13" key="1">
    <citation type="journal article" date="2017" name="PLoS Biol.">
        <title>The sea cucumber genome provides insights into morphological evolution and visceral regeneration.</title>
        <authorList>
            <person name="Zhang X."/>
            <person name="Sun L."/>
            <person name="Yuan J."/>
            <person name="Sun Y."/>
            <person name="Gao Y."/>
            <person name="Zhang L."/>
            <person name="Li S."/>
            <person name="Dai H."/>
            <person name="Hamel J.F."/>
            <person name="Liu C."/>
            <person name="Yu Y."/>
            <person name="Liu S."/>
            <person name="Lin W."/>
            <person name="Guo K."/>
            <person name="Jin S."/>
            <person name="Xu P."/>
            <person name="Storey K.B."/>
            <person name="Huan P."/>
            <person name="Zhang T."/>
            <person name="Zhou Y."/>
            <person name="Zhang J."/>
            <person name="Lin C."/>
            <person name="Li X."/>
            <person name="Xing L."/>
            <person name="Huo D."/>
            <person name="Sun M."/>
            <person name="Wang L."/>
            <person name="Mercier A."/>
            <person name="Li F."/>
            <person name="Yang H."/>
            <person name="Xiang J."/>
        </authorList>
    </citation>
    <scope>NUCLEOTIDE SEQUENCE [LARGE SCALE GENOMIC DNA]</scope>
    <source>
        <strain evidence="12">Shaxun</strain>
        <tissue evidence="12">Muscle</tissue>
    </source>
</reference>
<evidence type="ECO:0000256" key="9">
    <source>
        <dbReference type="RuleBase" id="RU000688"/>
    </source>
</evidence>
<dbReference type="EMBL" id="MRZV01000206">
    <property type="protein sequence ID" value="PIK55656.1"/>
    <property type="molecule type" value="Genomic_DNA"/>
</dbReference>
<keyword evidence="5 9" id="KW-0297">G-protein coupled receptor</keyword>
<feature type="transmembrane region" description="Helical" evidence="10">
    <location>
        <begin position="183"/>
        <end position="216"/>
    </location>
</feature>
<evidence type="ECO:0000256" key="8">
    <source>
        <dbReference type="ARBA" id="ARBA00023224"/>
    </source>
</evidence>
<keyword evidence="13" id="KW-1185">Reference proteome</keyword>
<evidence type="ECO:0000256" key="4">
    <source>
        <dbReference type="ARBA" id="ARBA00022989"/>
    </source>
</evidence>
<evidence type="ECO:0000256" key="6">
    <source>
        <dbReference type="ARBA" id="ARBA00023136"/>
    </source>
</evidence>
<keyword evidence="7 9" id="KW-0675">Receptor</keyword>
<evidence type="ECO:0000259" key="11">
    <source>
        <dbReference type="PROSITE" id="PS50262"/>
    </source>
</evidence>
<feature type="transmembrane region" description="Helical" evidence="10">
    <location>
        <begin position="347"/>
        <end position="371"/>
    </location>
</feature>
<dbReference type="GO" id="GO:0043410">
    <property type="term" value="P:positive regulation of MAPK cascade"/>
    <property type="evidence" value="ECO:0007669"/>
    <property type="project" value="TreeGrafter"/>
</dbReference>
<evidence type="ECO:0000256" key="2">
    <source>
        <dbReference type="ARBA" id="ARBA00022475"/>
    </source>
</evidence>
<dbReference type="GO" id="GO:0005886">
    <property type="term" value="C:plasma membrane"/>
    <property type="evidence" value="ECO:0007669"/>
    <property type="project" value="UniProtKB-SubCell"/>
</dbReference>
<feature type="transmembrane region" description="Helical" evidence="10">
    <location>
        <begin position="383"/>
        <end position="406"/>
    </location>
</feature>
<dbReference type="PANTHER" id="PTHR24248:SF66">
    <property type="entry name" value="OCTOPAMINE RECEPTOR BETA-3R"/>
    <property type="match status" value="1"/>
</dbReference>
<dbReference type="Proteomes" id="UP000230750">
    <property type="component" value="Unassembled WGS sequence"/>
</dbReference>
<evidence type="ECO:0000313" key="12">
    <source>
        <dbReference type="EMBL" id="PIK55656.1"/>
    </source>
</evidence>
<sequence>MEMIQSTEPSVGFTQSGAEATLKTSTGAESLTFAVIFLVFTVLISVVGTFGNLLIFITIVLYPKMRSVTNYVILSLAVTDLTVCMVTIPIAIYNGINLNIWRLGPIVCYLWSMGDFLLTTTSIWHLCVLSIDRYLALFRPHWYRTKRKTWFALLLISISWGIGIMIALSTLIGSDGYYHNVYGTVFCFIMIPTAGFAVFVFSVSFAIPTCILLAVYMKMKFTFWGWVARVDIPVVASGLQNKVDNAGGQDGERLAVTSTSRSMTGEPSLQKPPSNGPSLLTSQAWMGSSSDCLSSEATKKQHPEIMEAYPAAQGVEAEKKTDKKKKTRNIGYKKEDRKKNLKKEKKAAIVIAIVVITFLVCWGPFFIVAIISSLCSSCTLMEGIFPIVNWLGYSNSALNPIIYTIFNHRFRSAFKNILLFKFSKRHDIG</sequence>
<dbReference type="GO" id="GO:0071880">
    <property type="term" value="P:adenylate cyclase-activating adrenergic receptor signaling pathway"/>
    <property type="evidence" value="ECO:0007669"/>
    <property type="project" value="TreeGrafter"/>
</dbReference>
<proteinExistence type="inferred from homology"/>
<keyword evidence="4 10" id="KW-1133">Transmembrane helix</keyword>
<gene>
    <name evidence="12" type="ORF">BSL78_07427</name>
</gene>
<protein>
    <submittedName>
        <fullName evidence="12">Putative 5-hydroxytryptamine receptor 1A</fullName>
    </submittedName>
</protein>
<dbReference type="PRINTS" id="PR00237">
    <property type="entry name" value="GPCRRHODOPSN"/>
</dbReference>
<dbReference type="InterPro" id="IPR017452">
    <property type="entry name" value="GPCR_Rhodpsn_7TM"/>
</dbReference>
<dbReference type="SUPFAM" id="SSF81321">
    <property type="entry name" value="Family A G protein-coupled receptor-like"/>
    <property type="match status" value="1"/>
</dbReference>
<accession>A0A2G8L5W9</accession>
<dbReference type="Pfam" id="PF00001">
    <property type="entry name" value="7tm_1"/>
    <property type="match status" value="1"/>
</dbReference>
<feature type="transmembrane region" description="Helical" evidence="10">
    <location>
        <begin position="31"/>
        <end position="59"/>
    </location>
</feature>
<evidence type="ECO:0000256" key="10">
    <source>
        <dbReference type="SAM" id="Phobius"/>
    </source>
</evidence>
<evidence type="ECO:0000256" key="1">
    <source>
        <dbReference type="ARBA" id="ARBA00004651"/>
    </source>
</evidence>
<comment type="caution">
    <text evidence="12">The sequence shown here is derived from an EMBL/GenBank/DDBJ whole genome shotgun (WGS) entry which is preliminary data.</text>
</comment>
<dbReference type="STRING" id="307972.A0A2G8L5W9"/>
<dbReference type="PANTHER" id="PTHR24248">
    <property type="entry name" value="ADRENERGIC RECEPTOR-RELATED G-PROTEIN COUPLED RECEPTOR"/>
    <property type="match status" value="1"/>
</dbReference>
<organism evidence="12 13">
    <name type="scientific">Stichopus japonicus</name>
    <name type="common">Sea cucumber</name>
    <dbReference type="NCBI Taxonomy" id="307972"/>
    <lineage>
        <taxon>Eukaryota</taxon>
        <taxon>Metazoa</taxon>
        <taxon>Echinodermata</taxon>
        <taxon>Eleutherozoa</taxon>
        <taxon>Echinozoa</taxon>
        <taxon>Holothuroidea</taxon>
        <taxon>Aspidochirotacea</taxon>
        <taxon>Aspidochirotida</taxon>
        <taxon>Stichopodidae</taxon>
        <taxon>Apostichopus</taxon>
    </lineage>
</organism>